<dbReference type="InterPro" id="IPR053139">
    <property type="entry name" value="Surface_bspA-like"/>
</dbReference>
<organism evidence="1 2">
    <name type="scientific">Tritrichomonas musculus</name>
    <dbReference type="NCBI Taxonomy" id="1915356"/>
    <lineage>
        <taxon>Eukaryota</taxon>
        <taxon>Metamonada</taxon>
        <taxon>Parabasalia</taxon>
        <taxon>Tritrichomonadida</taxon>
        <taxon>Tritrichomonadidae</taxon>
        <taxon>Tritrichomonas</taxon>
    </lineage>
</organism>
<proteinExistence type="predicted"/>
<gene>
    <name evidence="1" type="ORF">M9Y10_019710</name>
</gene>
<name>A0ABR2HH51_9EUKA</name>
<dbReference type="InterPro" id="IPR032675">
    <property type="entry name" value="LRR_dom_sf"/>
</dbReference>
<evidence type="ECO:0008006" key="3">
    <source>
        <dbReference type="Google" id="ProtNLM"/>
    </source>
</evidence>
<dbReference type="InterPro" id="IPR026906">
    <property type="entry name" value="LRR_5"/>
</dbReference>
<sequence length="894" mass="102787">MKTIIHQNDGLSFQLDKQNFTATVINSPNVKGDIFFPRSIQYQSQEYIITSIGKNFLKTNYNVYSVAFSEDSELRAICNKAFSDSSIESITIPSKVDTIEDGWCKKAVYLNSIYLSPQNRNFKYLDDNQKIIVGKSNPNDEKYDVIYISTNDELEITIPSQIKEIRPYSFCHSKLKKVFFEKDSKLRRIGREAFNQPFLSYVEIPASVEQLEDGCFTGIKNLSVIVHPDNKNYKKLNNFVAGKSDPKSAEFDVIIKANFLIDDIVIPSSIKIIDSFAFSNCFLLKKIEFEKDSKLTTIGKKAFSFTLLNKITIPENVTYIGKGAFNSCSFLKSIEFHPNSKLKTIPKNLFENNGIENFTIPMNIEKFADGWNKGSFFLNALAISEKNQNFSYLDDKKKIIVAKSDLSSSEFDVIVFANKDLKHVFIPSTIKFIMSYAFYNCTRLESVEFSDDIKIETFEEGTFERCIQLSSIKIPSTIKYIESRCFFSCNQLKTFEIHPDSQLLSIGAHTFFQNQIKNLFLPSKFETLSYYWQNQLEFLVNITISPENKHFKYLDDEHKIIIGKYESSNDFDVIVFACHDIKKAFIPSYIKYISPNAFNLCKNLVEIEFDKNSQLLTIENNAFCHTGIEKISIPSHVKFICKICFFKCPNLKKIDFEKNSELEIFSDMMFLNANIESITIPSKVRTLKKDWCDKIKNVKEVIIQPNSDFFSFVDNSHKLVAYKSNEKVDVFDVLAFVCRDVKEVVIPESIKIIGPNAFSSGQIQRVFIPSSVRSIGYRAFCQCSQLKSVEFDDNSELESISDQSFVLSAIERICFPRKIKEIDMSNLIVNNEIKNIEFLGDEISIHKISFLRCSLYSFPNARKVIIDEKSFPSYFKGAFLFFRPNVTIVINPLQ</sequence>
<dbReference type="Gene3D" id="3.80.10.10">
    <property type="entry name" value="Ribonuclease Inhibitor"/>
    <property type="match status" value="3"/>
</dbReference>
<evidence type="ECO:0000313" key="1">
    <source>
        <dbReference type="EMBL" id="KAK8847129.1"/>
    </source>
</evidence>
<comment type="caution">
    <text evidence="1">The sequence shown here is derived from an EMBL/GenBank/DDBJ whole genome shotgun (WGS) entry which is preliminary data.</text>
</comment>
<dbReference type="Pfam" id="PF13306">
    <property type="entry name" value="LRR_5"/>
    <property type="match status" value="6"/>
</dbReference>
<dbReference type="PANTHER" id="PTHR45661:SF3">
    <property type="entry name" value="IG-LIKE DOMAIN-CONTAINING PROTEIN"/>
    <property type="match status" value="1"/>
</dbReference>
<dbReference type="EMBL" id="JAPFFF010000028">
    <property type="protein sequence ID" value="KAK8847129.1"/>
    <property type="molecule type" value="Genomic_DNA"/>
</dbReference>
<keyword evidence="2" id="KW-1185">Reference proteome</keyword>
<accession>A0ABR2HH51</accession>
<dbReference type="PANTHER" id="PTHR45661">
    <property type="entry name" value="SURFACE ANTIGEN"/>
    <property type="match status" value="1"/>
</dbReference>
<evidence type="ECO:0000313" key="2">
    <source>
        <dbReference type="Proteomes" id="UP001470230"/>
    </source>
</evidence>
<dbReference type="Proteomes" id="UP001470230">
    <property type="component" value="Unassembled WGS sequence"/>
</dbReference>
<protein>
    <recommendedName>
        <fullName evidence="3">Surface antigen BspA-like</fullName>
    </recommendedName>
</protein>
<reference evidence="1 2" key="1">
    <citation type="submission" date="2024-04" db="EMBL/GenBank/DDBJ databases">
        <title>Tritrichomonas musculus Genome.</title>
        <authorList>
            <person name="Alves-Ferreira E."/>
            <person name="Grigg M."/>
            <person name="Lorenzi H."/>
            <person name="Galac M."/>
        </authorList>
    </citation>
    <scope>NUCLEOTIDE SEQUENCE [LARGE SCALE GENOMIC DNA]</scope>
    <source>
        <strain evidence="1 2">EAF2021</strain>
    </source>
</reference>
<dbReference type="SUPFAM" id="SSF52058">
    <property type="entry name" value="L domain-like"/>
    <property type="match status" value="3"/>
</dbReference>